<dbReference type="InterPro" id="IPR016032">
    <property type="entry name" value="Sig_transdc_resp-reg_C-effctor"/>
</dbReference>
<protein>
    <submittedName>
        <fullName evidence="5">Helix-turn-helix transcriptional regulator</fullName>
    </submittedName>
</protein>
<dbReference type="PANTHER" id="PTHR44688">
    <property type="entry name" value="DNA-BINDING TRANSCRIPTIONAL ACTIVATOR DEVR_DOSR"/>
    <property type="match status" value="1"/>
</dbReference>
<keyword evidence="3" id="KW-0804">Transcription</keyword>
<dbReference type="EMBL" id="JAAVJD010000057">
    <property type="protein sequence ID" value="NJQ05932.1"/>
    <property type="molecule type" value="Genomic_DNA"/>
</dbReference>
<dbReference type="GO" id="GO:0003677">
    <property type="term" value="F:DNA binding"/>
    <property type="evidence" value="ECO:0007669"/>
    <property type="project" value="UniProtKB-KW"/>
</dbReference>
<dbReference type="InterPro" id="IPR000792">
    <property type="entry name" value="Tscrpt_reg_LuxR_C"/>
</dbReference>
<keyword evidence="2" id="KW-0238">DNA-binding</keyword>
<dbReference type="PANTHER" id="PTHR44688:SF16">
    <property type="entry name" value="DNA-BINDING TRANSCRIPTIONAL ACTIVATOR DEVR_DOSR"/>
    <property type="match status" value="1"/>
</dbReference>
<keyword evidence="6" id="KW-1185">Reference proteome</keyword>
<organism evidence="5 6">
    <name type="scientific">Streptomyces lonarensis</name>
    <dbReference type="NCBI Taxonomy" id="700599"/>
    <lineage>
        <taxon>Bacteria</taxon>
        <taxon>Bacillati</taxon>
        <taxon>Actinomycetota</taxon>
        <taxon>Actinomycetes</taxon>
        <taxon>Kitasatosporales</taxon>
        <taxon>Streptomycetaceae</taxon>
        <taxon>Streptomyces</taxon>
    </lineage>
</organism>
<dbReference type="SMART" id="SM00421">
    <property type="entry name" value="HTH_LUXR"/>
    <property type="match status" value="1"/>
</dbReference>
<dbReference type="GO" id="GO:0006355">
    <property type="term" value="P:regulation of DNA-templated transcription"/>
    <property type="evidence" value="ECO:0007669"/>
    <property type="project" value="InterPro"/>
</dbReference>
<accession>A0A7X6D0J4</accession>
<evidence type="ECO:0000256" key="2">
    <source>
        <dbReference type="ARBA" id="ARBA00023125"/>
    </source>
</evidence>
<name>A0A7X6D0J4_9ACTN</name>
<dbReference type="CDD" id="cd06170">
    <property type="entry name" value="LuxR_C_like"/>
    <property type="match status" value="1"/>
</dbReference>
<dbReference type="AlphaFoldDB" id="A0A7X6D0J4"/>
<feature type="domain" description="HTH luxR-type" evidence="4">
    <location>
        <begin position="135"/>
        <end position="200"/>
    </location>
</feature>
<reference evidence="5 6" key="1">
    <citation type="submission" date="2020-03" db="EMBL/GenBank/DDBJ databases">
        <title>Draft genome of Streptomyces sp. ventii, isolated from the Axial Seamount in the Pacific Ocean, and resequencing of the two type strains Streptomyces lonarensis strain NCL 716 and Streptomyces bohaiensis strain 11A07.</title>
        <authorList>
            <person name="Loughran R.M."/>
            <person name="Pfannmuller K.M."/>
            <person name="Wasson B.J."/>
            <person name="Deadmond M.C."/>
            <person name="Paddock B.E."/>
            <person name="Koyack M.J."/>
            <person name="Gallegos D.A."/>
            <person name="Mitchell E.A."/>
            <person name="Ushijima B."/>
            <person name="Saw J.H."/>
            <person name="Mcphail K.L."/>
            <person name="Videau P."/>
        </authorList>
    </citation>
    <scope>NUCLEOTIDE SEQUENCE [LARGE SCALE GENOMIC DNA]</scope>
    <source>
        <strain evidence="5 6">NCL716</strain>
    </source>
</reference>
<gene>
    <name evidence="5" type="ORF">HCN56_10155</name>
</gene>
<comment type="caution">
    <text evidence="5">The sequence shown here is derived from an EMBL/GenBank/DDBJ whole genome shotgun (WGS) entry which is preliminary data.</text>
</comment>
<dbReference type="PRINTS" id="PR00038">
    <property type="entry name" value="HTHLUXR"/>
</dbReference>
<evidence type="ECO:0000259" key="4">
    <source>
        <dbReference type="PROSITE" id="PS50043"/>
    </source>
</evidence>
<evidence type="ECO:0000313" key="6">
    <source>
        <dbReference type="Proteomes" id="UP000578686"/>
    </source>
</evidence>
<dbReference type="Proteomes" id="UP000578686">
    <property type="component" value="Unassembled WGS sequence"/>
</dbReference>
<dbReference type="Gene3D" id="3.40.50.2300">
    <property type="match status" value="1"/>
</dbReference>
<sequence>MRCAEPGLRARWDERLSAAGVPTAAGPGGPGGSEVLLAVGHTLQQAVELCGPDVPGRLRPVLVAADRVCPEGVLRAVRCGVRTVLRAADASPTQLAAAVLAAHHGDGRLPYGVLVRLLNAPAGGAETPARVSSGASEPLQPLTPRQTAVLALVAEGHGNAVIARVLSCSEHTVKNVIYELMSRLQVRNRAHAVARAVRAGLI</sequence>
<evidence type="ECO:0000256" key="3">
    <source>
        <dbReference type="ARBA" id="ARBA00023163"/>
    </source>
</evidence>
<proteinExistence type="predicted"/>
<evidence type="ECO:0000256" key="1">
    <source>
        <dbReference type="ARBA" id="ARBA00023015"/>
    </source>
</evidence>
<dbReference type="PROSITE" id="PS50043">
    <property type="entry name" value="HTH_LUXR_2"/>
    <property type="match status" value="1"/>
</dbReference>
<dbReference type="Pfam" id="PF00196">
    <property type="entry name" value="GerE"/>
    <property type="match status" value="1"/>
</dbReference>
<evidence type="ECO:0000313" key="5">
    <source>
        <dbReference type="EMBL" id="NJQ05932.1"/>
    </source>
</evidence>
<dbReference type="SUPFAM" id="SSF46894">
    <property type="entry name" value="C-terminal effector domain of the bipartite response regulators"/>
    <property type="match status" value="1"/>
</dbReference>
<keyword evidence="1" id="KW-0805">Transcription regulation</keyword>